<keyword evidence="3" id="KW-1185">Reference proteome</keyword>
<evidence type="ECO:0000313" key="2">
    <source>
        <dbReference type="EMBL" id="GGJ43095.1"/>
    </source>
</evidence>
<feature type="transmembrane region" description="Helical" evidence="1">
    <location>
        <begin position="91"/>
        <end position="110"/>
    </location>
</feature>
<keyword evidence="1" id="KW-0472">Membrane</keyword>
<sequence>MEKSSEGWKLLTVGLIVTGVILTLVFTLQVGLPNWWAWFIVFPGIMGWSLAYQWYQKEGYTPRVGGTFALGLPVVLTGLIFVLNLDWGRVWPLYILMAGAMALLSPYTLLKGQASKTQQFKAVK</sequence>
<dbReference type="RefSeq" id="WP_189004052.1">
    <property type="nucleotide sequence ID" value="NZ_BMOD01000013.1"/>
</dbReference>
<evidence type="ECO:0000313" key="3">
    <source>
        <dbReference type="Proteomes" id="UP000632222"/>
    </source>
</evidence>
<feature type="transmembrane region" description="Helical" evidence="1">
    <location>
        <begin position="7"/>
        <end position="29"/>
    </location>
</feature>
<gene>
    <name evidence="2" type="ORF">GCM10008938_31650</name>
</gene>
<evidence type="ECO:0008006" key="4">
    <source>
        <dbReference type="Google" id="ProtNLM"/>
    </source>
</evidence>
<protein>
    <recommendedName>
        <fullName evidence="4">DUF5668 domain-containing protein</fullName>
    </recommendedName>
</protein>
<name>A0ABQ2D4Q5_9DEIO</name>
<comment type="caution">
    <text evidence="2">The sequence shown here is derived from an EMBL/GenBank/DDBJ whole genome shotgun (WGS) entry which is preliminary data.</text>
</comment>
<feature type="transmembrane region" description="Helical" evidence="1">
    <location>
        <begin position="35"/>
        <end position="55"/>
    </location>
</feature>
<evidence type="ECO:0000256" key="1">
    <source>
        <dbReference type="SAM" id="Phobius"/>
    </source>
</evidence>
<dbReference type="EMBL" id="BMOD01000013">
    <property type="protein sequence ID" value="GGJ43095.1"/>
    <property type="molecule type" value="Genomic_DNA"/>
</dbReference>
<dbReference type="Proteomes" id="UP000632222">
    <property type="component" value="Unassembled WGS sequence"/>
</dbReference>
<accession>A0ABQ2D4Q5</accession>
<keyword evidence="1" id="KW-1133">Transmembrane helix</keyword>
<organism evidence="2 3">
    <name type="scientific">Deinococcus roseus</name>
    <dbReference type="NCBI Taxonomy" id="392414"/>
    <lineage>
        <taxon>Bacteria</taxon>
        <taxon>Thermotogati</taxon>
        <taxon>Deinococcota</taxon>
        <taxon>Deinococci</taxon>
        <taxon>Deinococcales</taxon>
        <taxon>Deinococcaceae</taxon>
        <taxon>Deinococcus</taxon>
    </lineage>
</organism>
<reference evidence="3" key="1">
    <citation type="journal article" date="2019" name="Int. J. Syst. Evol. Microbiol.">
        <title>The Global Catalogue of Microorganisms (GCM) 10K type strain sequencing project: providing services to taxonomists for standard genome sequencing and annotation.</title>
        <authorList>
            <consortium name="The Broad Institute Genomics Platform"/>
            <consortium name="The Broad Institute Genome Sequencing Center for Infectious Disease"/>
            <person name="Wu L."/>
            <person name="Ma J."/>
        </authorList>
    </citation>
    <scope>NUCLEOTIDE SEQUENCE [LARGE SCALE GENOMIC DNA]</scope>
    <source>
        <strain evidence="3">JCM 14370</strain>
    </source>
</reference>
<feature type="transmembrane region" description="Helical" evidence="1">
    <location>
        <begin position="67"/>
        <end position="85"/>
    </location>
</feature>
<proteinExistence type="predicted"/>
<keyword evidence="1" id="KW-0812">Transmembrane</keyword>